<dbReference type="EMBL" id="JAGVRK010000001">
    <property type="protein sequence ID" value="MBS2969407.1"/>
    <property type="molecule type" value="Genomic_DNA"/>
</dbReference>
<dbReference type="InterPro" id="IPR005801">
    <property type="entry name" value="ADC_synthase"/>
</dbReference>
<evidence type="ECO:0000259" key="16">
    <source>
        <dbReference type="Pfam" id="PF00425"/>
    </source>
</evidence>
<evidence type="ECO:0000313" key="18">
    <source>
        <dbReference type="EMBL" id="MBS2969407.1"/>
    </source>
</evidence>
<keyword evidence="10 15" id="KW-0460">Magnesium</keyword>
<evidence type="ECO:0000256" key="13">
    <source>
        <dbReference type="ARBA" id="ARBA00025634"/>
    </source>
</evidence>
<evidence type="ECO:0000256" key="6">
    <source>
        <dbReference type="ARBA" id="ARBA00020653"/>
    </source>
</evidence>
<gene>
    <name evidence="15" type="primary">trpE</name>
    <name evidence="18" type="ORF">J9317_11585</name>
</gene>
<dbReference type="RefSeq" id="WP_211558760.1">
    <property type="nucleotide sequence ID" value="NZ_JAGVRK010000001.1"/>
</dbReference>
<evidence type="ECO:0000256" key="10">
    <source>
        <dbReference type="ARBA" id="ARBA00022842"/>
    </source>
</evidence>
<dbReference type="Pfam" id="PF00425">
    <property type="entry name" value="Chorismate_bind"/>
    <property type="match status" value="1"/>
</dbReference>
<proteinExistence type="inferred from homology"/>
<keyword evidence="12 15" id="KW-0456">Lyase</keyword>
<dbReference type="InterPro" id="IPR015890">
    <property type="entry name" value="Chorismate_C"/>
</dbReference>
<accession>A0ABS5LF73</accession>
<evidence type="ECO:0000256" key="11">
    <source>
        <dbReference type="ARBA" id="ARBA00023141"/>
    </source>
</evidence>
<evidence type="ECO:0000256" key="4">
    <source>
        <dbReference type="ARBA" id="ARBA00011575"/>
    </source>
</evidence>
<keyword evidence="8 15" id="KW-0479">Metal-binding</keyword>
<dbReference type="PRINTS" id="PR00095">
    <property type="entry name" value="ANTSNTHASEI"/>
</dbReference>
<evidence type="ECO:0000256" key="2">
    <source>
        <dbReference type="ARBA" id="ARBA00004873"/>
    </source>
</evidence>
<comment type="function">
    <text evidence="13 15">Part of a heterotetrameric complex that catalyzes the two-step biosynthesis of anthranilate, an intermediate in the biosynthesis of L-tryptophan. In the first step, the glutamine-binding beta subunit (TrpG) of anthranilate synthase (AS) provides the glutamine amidotransferase activity which generates ammonia as a substrate that, along with chorismate, is used in the second step, catalyzed by the large alpha subunit of AS (TrpE) to produce anthranilate. In the absence of TrpG, TrpE can synthesize anthranilate directly from chorismate and high concentrations of ammonia.</text>
</comment>
<feature type="domain" description="Anthranilate synthase component I N-terminal" evidence="17">
    <location>
        <begin position="28"/>
        <end position="167"/>
    </location>
</feature>
<comment type="similarity">
    <text evidence="3 15">Belongs to the anthranilate synthase component I family.</text>
</comment>
<keyword evidence="7 15" id="KW-0028">Amino-acid biosynthesis</keyword>
<keyword evidence="9 15" id="KW-0822">Tryptophan biosynthesis</keyword>
<dbReference type="Gene3D" id="3.60.120.10">
    <property type="entry name" value="Anthranilate synthase"/>
    <property type="match status" value="1"/>
</dbReference>
<comment type="catalytic activity">
    <reaction evidence="14 15">
        <text>chorismate + L-glutamine = anthranilate + pyruvate + L-glutamate + H(+)</text>
        <dbReference type="Rhea" id="RHEA:21732"/>
        <dbReference type="ChEBI" id="CHEBI:15361"/>
        <dbReference type="ChEBI" id="CHEBI:15378"/>
        <dbReference type="ChEBI" id="CHEBI:16567"/>
        <dbReference type="ChEBI" id="CHEBI:29748"/>
        <dbReference type="ChEBI" id="CHEBI:29985"/>
        <dbReference type="ChEBI" id="CHEBI:58359"/>
        <dbReference type="EC" id="4.1.3.27"/>
    </reaction>
</comment>
<evidence type="ECO:0000259" key="17">
    <source>
        <dbReference type="Pfam" id="PF04715"/>
    </source>
</evidence>
<reference evidence="18 19" key="1">
    <citation type="submission" date="2021-04" db="EMBL/GenBank/DDBJ databases">
        <title>Metabacillus sp. strain KIGAM252 whole genome sequence.</title>
        <authorList>
            <person name="Seo M.-J."/>
            <person name="Cho E.-S."/>
            <person name="Hwang C.Y."/>
            <person name="Yoon D.J."/>
        </authorList>
    </citation>
    <scope>NUCLEOTIDE SEQUENCE [LARGE SCALE GENOMIC DNA]</scope>
    <source>
        <strain evidence="18 19">KIGAM252</strain>
    </source>
</reference>
<dbReference type="SUPFAM" id="SSF56322">
    <property type="entry name" value="ADC synthase"/>
    <property type="match status" value="1"/>
</dbReference>
<evidence type="ECO:0000313" key="19">
    <source>
        <dbReference type="Proteomes" id="UP000682403"/>
    </source>
</evidence>
<comment type="subunit">
    <text evidence="4 15">Heterotetramer consisting of two non-identical subunits: a beta subunit (TrpG) and a large alpha subunit (TrpE).</text>
</comment>
<evidence type="ECO:0000256" key="7">
    <source>
        <dbReference type="ARBA" id="ARBA00022605"/>
    </source>
</evidence>
<comment type="pathway">
    <text evidence="2 15">Amino-acid biosynthesis; L-tryptophan biosynthesis; L-tryptophan from chorismate: step 1/5.</text>
</comment>
<dbReference type="PANTHER" id="PTHR11236:SF48">
    <property type="entry name" value="ISOCHORISMATE SYNTHASE MENF"/>
    <property type="match status" value="1"/>
</dbReference>
<evidence type="ECO:0000256" key="3">
    <source>
        <dbReference type="ARBA" id="ARBA00009562"/>
    </source>
</evidence>
<dbReference type="Pfam" id="PF04715">
    <property type="entry name" value="Anth_synt_I_N"/>
    <property type="match status" value="1"/>
</dbReference>
<dbReference type="InterPro" id="IPR019999">
    <property type="entry name" value="Anth_synth_I-like"/>
</dbReference>
<keyword evidence="11 15" id="KW-0057">Aromatic amino acid biosynthesis</keyword>
<evidence type="ECO:0000256" key="5">
    <source>
        <dbReference type="ARBA" id="ARBA00012266"/>
    </source>
</evidence>
<dbReference type="InterPro" id="IPR005256">
    <property type="entry name" value="Anth_synth_I_PabB"/>
</dbReference>
<name>A0ABS5LF73_9BACI</name>
<evidence type="ECO:0000256" key="12">
    <source>
        <dbReference type="ARBA" id="ARBA00023239"/>
    </source>
</evidence>
<comment type="caution">
    <text evidence="18">The sequence shown here is derived from an EMBL/GenBank/DDBJ whole genome shotgun (WGS) entry which is preliminary data.</text>
</comment>
<sequence length="512" mass="57814">MNHSDLTSFLHDAKDFRTIPVVHTYKIDTLTPIQIFNALEKQAVYILESSDRESSWSNYSFIGLNTVLTIEERRGVFIIREKNGSSKYESSSFSDLFKHLDESLQIKLPELPIPFKGGAVGCIGYDSVSLFEKVKKHPGLNPAEPVCSLAVCSTYIALDHTENQLYIIEFSFLNGKEEEAELTSRYQKAEAKIKSLLQELEEKKPLKEMFLSYDQRSNVRFDEVQSNMEKEEFIEKVRKIKKYIASGDVFQTVLSQRFEVPIQANGFDLYRILRKVNPSPYLFYLKLDGIEIVGSSPERLIHVQNGHLEIHPIAGTRKRGRNEQEDAVLAESLLADEKEKAEHLMLVDLARNDIGRVAAYHSVKTENYMELTYFSHVMHLLSKVTGHLREDIHPTDALLASFPAGTVSGAPKVRAMEILQELEPTPRNQYAGSIAYIGFDGNIDSCIAIRTAVVKGNKAYVQAGAGIVADSIPENEYEETRSKASALIQAIELANDHFGKEVRHEKHSITSR</sequence>
<dbReference type="InterPro" id="IPR006805">
    <property type="entry name" value="Anth_synth_I_N"/>
</dbReference>
<evidence type="ECO:0000256" key="9">
    <source>
        <dbReference type="ARBA" id="ARBA00022822"/>
    </source>
</evidence>
<organism evidence="18 19">
    <name type="scientific">Metabacillus flavus</name>
    <dbReference type="NCBI Taxonomy" id="2823519"/>
    <lineage>
        <taxon>Bacteria</taxon>
        <taxon>Bacillati</taxon>
        <taxon>Bacillota</taxon>
        <taxon>Bacilli</taxon>
        <taxon>Bacillales</taxon>
        <taxon>Bacillaceae</taxon>
        <taxon>Metabacillus</taxon>
    </lineage>
</organism>
<evidence type="ECO:0000256" key="15">
    <source>
        <dbReference type="RuleBase" id="RU364045"/>
    </source>
</evidence>
<dbReference type="NCBIfam" id="TIGR00564">
    <property type="entry name" value="trpE_most"/>
    <property type="match status" value="1"/>
</dbReference>
<feature type="domain" description="Chorismate-utilising enzyme C-terminal" evidence="16">
    <location>
        <begin position="230"/>
        <end position="483"/>
    </location>
</feature>
<evidence type="ECO:0000256" key="8">
    <source>
        <dbReference type="ARBA" id="ARBA00022723"/>
    </source>
</evidence>
<protein>
    <recommendedName>
        <fullName evidence="6 15">Anthranilate synthase component 1</fullName>
        <ecNumber evidence="5 15">4.1.3.27</ecNumber>
    </recommendedName>
</protein>
<evidence type="ECO:0000256" key="14">
    <source>
        <dbReference type="ARBA" id="ARBA00047683"/>
    </source>
</evidence>
<evidence type="ECO:0000256" key="1">
    <source>
        <dbReference type="ARBA" id="ARBA00001946"/>
    </source>
</evidence>
<keyword evidence="19" id="KW-1185">Reference proteome</keyword>
<dbReference type="Proteomes" id="UP000682403">
    <property type="component" value="Unassembled WGS sequence"/>
</dbReference>
<dbReference type="PANTHER" id="PTHR11236">
    <property type="entry name" value="AMINOBENZOATE/ANTHRANILATE SYNTHASE"/>
    <property type="match status" value="1"/>
</dbReference>
<comment type="cofactor">
    <cofactor evidence="1 15">
        <name>Mg(2+)</name>
        <dbReference type="ChEBI" id="CHEBI:18420"/>
    </cofactor>
</comment>
<dbReference type="EC" id="4.1.3.27" evidence="5 15"/>